<feature type="compositionally biased region" description="Pro residues" evidence="1">
    <location>
        <begin position="14"/>
        <end position="25"/>
    </location>
</feature>
<evidence type="ECO:0000256" key="2">
    <source>
        <dbReference type="SAM" id="Phobius"/>
    </source>
</evidence>
<feature type="compositionally biased region" description="Low complexity" evidence="1">
    <location>
        <begin position="1"/>
        <end position="10"/>
    </location>
</feature>
<organism evidence="4 5">
    <name type="scientific">Antrihabitans spumae</name>
    <dbReference type="NCBI Taxonomy" id="3373370"/>
    <lineage>
        <taxon>Bacteria</taxon>
        <taxon>Bacillati</taxon>
        <taxon>Actinomycetota</taxon>
        <taxon>Actinomycetes</taxon>
        <taxon>Mycobacteriales</taxon>
        <taxon>Nocardiaceae</taxon>
        <taxon>Antrihabitans</taxon>
    </lineage>
</organism>
<feature type="region of interest" description="Disordered" evidence="1">
    <location>
        <begin position="1"/>
        <end position="139"/>
    </location>
</feature>
<dbReference type="EMBL" id="JBIMSO010000136">
    <property type="protein sequence ID" value="MFH5211778.1"/>
    <property type="molecule type" value="Genomic_DNA"/>
</dbReference>
<keyword evidence="2" id="KW-1133">Transmembrane helix</keyword>
<feature type="transmembrane region" description="Helical" evidence="2">
    <location>
        <begin position="142"/>
        <end position="166"/>
    </location>
</feature>
<dbReference type="Pfam" id="PF18914">
    <property type="entry name" value="DUF5666"/>
    <property type="match status" value="1"/>
</dbReference>
<proteinExistence type="predicted"/>
<dbReference type="RefSeq" id="WP_395118537.1">
    <property type="nucleotide sequence ID" value="NZ_JBIMSO010000136.1"/>
</dbReference>
<feature type="compositionally biased region" description="Low complexity" evidence="1">
    <location>
        <begin position="172"/>
        <end position="182"/>
    </location>
</feature>
<keyword evidence="2" id="KW-0812">Transmembrane</keyword>
<feature type="compositionally biased region" description="Polar residues" evidence="1">
    <location>
        <begin position="183"/>
        <end position="205"/>
    </location>
</feature>
<name>A0ABW7JV70_9NOCA</name>
<protein>
    <submittedName>
        <fullName evidence="4">DUF5666 domain-containing protein</fullName>
    </submittedName>
</protein>
<keyword evidence="2" id="KW-0472">Membrane</keyword>
<feature type="region of interest" description="Disordered" evidence="1">
    <location>
        <begin position="168"/>
        <end position="205"/>
    </location>
</feature>
<dbReference type="InterPro" id="IPR043724">
    <property type="entry name" value="DUF5666"/>
</dbReference>
<evidence type="ECO:0000259" key="3">
    <source>
        <dbReference type="Pfam" id="PF18914"/>
    </source>
</evidence>
<evidence type="ECO:0000256" key="1">
    <source>
        <dbReference type="SAM" id="MobiDB-lite"/>
    </source>
</evidence>
<gene>
    <name evidence="4" type="ORF">ACHIPZ_26780</name>
</gene>
<evidence type="ECO:0000313" key="5">
    <source>
        <dbReference type="Proteomes" id="UP001609175"/>
    </source>
</evidence>
<dbReference type="Proteomes" id="UP001609175">
    <property type="component" value="Unassembled WGS sequence"/>
</dbReference>
<comment type="caution">
    <text evidence="4">The sequence shown here is derived from an EMBL/GenBank/DDBJ whole genome shotgun (WGS) entry which is preliminary data.</text>
</comment>
<sequence>MTNPNDPRQGQPGGPGPYGPGPNGPGPFDAPTEKFGDQNAGYPQGGNYTNDPTEAYGSPPANPTMAYPTAGYPVDGQYGSYPAAEPYDPNRPPYNSTQVFPTYDAQYGGDPYGQQGGYPPPGGPGGHQPPGSGQQPPRKNKVGMWIAVAVAAVLVVAAGVGAALLFGGGGSDDSSNTASNSSVRPTPSRAPTTPGSPSTADPTFQFPTGLQLPSGLPDIAGLGAALGTITSNDGSTIEIDSIDGSTVTVRTDSDTQIISLNGSNVSDLKVGNSIAVQGDSQGDNEILAKVIVDTAIDVGGFGN</sequence>
<evidence type="ECO:0000313" key="4">
    <source>
        <dbReference type="EMBL" id="MFH5211778.1"/>
    </source>
</evidence>
<reference evidence="4 5" key="1">
    <citation type="submission" date="2024-10" db="EMBL/GenBank/DDBJ databases">
        <authorList>
            <person name="Riesco R."/>
        </authorList>
    </citation>
    <scope>NUCLEOTIDE SEQUENCE [LARGE SCALE GENOMIC DNA]</scope>
    <source>
        <strain evidence="4 5">NCIMB 15449</strain>
    </source>
</reference>
<accession>A0ABW7JV70</accession>
<feature type="domain" description="DUF5666" evidence="3">
    <location>
        <begin position="227"/>
        <end position="291"/>
    </location>
</feature>